<accession>A0A183HC86</accession>
<evidence type="ECO:0000313" key="3">
    <source>
        <dbReference type="Proteomes" id="UP000267606"/>
    </source>
</evidence>
<proteinExistence type="predicted"/>
<keyword evidence="1" id="KW-0812">Transmembrane</keyword>
<organism evidence="4">
    <name type="scientific">Onchocerca flexuosa</name>
    <dbReference type="NCBI Taxonomy" id="387005"/>
    <lineage>
        <taxon>Eukaryota</taxon>
        <taxon>Metazoa</taxon>
        <taxon>Ecdysozoa</taxon>
        <taxon>Nematoda</taxon>
        <taxon>Chromadorea</taxon>
        <taxon>Rhabditida</taxon>
        <taxon>Spirurina</taxon>
        <taxon>Spiruromorpha</taxon>
        <taxon>Filarioidea</taxon>
        <taxon>Onchocercidae</taxon>
        <taxon>Onchocerca</taxon>
    </lineage>
</organism>
<dbReference type="EMBL" id="UZAJ01004207">
    <property type="protein sequence ID" value="VDO42053.1"/>
    <property type="molecule type" value="Genomic_DNA"/>
</dbReference>
<dbReference type="WBParaSite" id="OFLC_0000509701-mRNA-1">
    <property type="protein sequence ID" value="OFLC_0000509701-mRNA-1"/>
    <property type="gene ID" value="OFLC_0000509701"/>
</dbReference>
<reference evidence="4" key="1">
    <citation type="submission" date="2016-06" db="UniProtKB">
        <authorList>
            <consortium name="WormBaseParasite"/>
        </authorList>
    </citation>
    <scope>IDENTIFICATION</scope>
</reference>
<name>A0A183HC86_9BILA</name>
<evidence type="ECO:0000313" key="4">
    <source>
        <dbReference type="WBParaSite" id="OFLC_0000509701-mRNA-1"/>
    </source>
</evidence>
<feature type="transmembrane region" description="Helical" evidence="1">
    <location>
        <begin position="211"/>
        <end position="229"/>
    </location>
</feature>
<reference evidence="2 3" key="2">
    <citation type="submission" date="2018-11" db="EMBL/GenBank/DDBJ databases">
        <authorList>
            <consortium name="Pathogen Informatics"/>
        </authorList>
    </citation>
    <scope>NUCLEOTIDE SEQUENCE [LARGE SCALE GENOMIC DNA]</scope>
</reference>
<keyword evidence="1" id="KW-1133">Transmembrane helix</keyword>
<keyword evidence="1" id="KW-0472">Membrane</keyword>
<dbReference type="STRING" id="387005.A0A183HC86"/>
<evidence type="ECO:0000256" key="1">
    <source>
        <dbReference type="SAM" id="Phobius"/>
    </source>
</evidence>
<feature type="transmembrane region" description="Helical" evidence="1">
    <location>
        <begin position="236"/>
        <end position="255"/>
    </location>
</feature>
<protein>
    <submittedName>
        <fullName evidence="4">Mannosyltransferase</fullName>
    </submittedName>
</protein>
<keyword evidence="3" id="KW-1185">Reference proteome</keyword>
<evidence type="ECO:0000313" key="2">
    <source>
        <dbReference type="EMBL" id="VDO42053.1"/>
    </source>
</evidence>
<sequence>MSFALEVVKAIRSIRAQFRISMKNTLQVACYGGNCDLKNFHSIIQELCNVTFLSSVPEENNHCSLPFPVHGYSAEIHVTIMGDYGSLFKKELLRRLQKAEKRKRQFLYQIDKHEKFIRSASRDDLLERHQRKISQANAVVNEPYLRLQMMSWSKRLLEWLLVGTCVLHIIMAPYTKVEESFNIQAIHDILYHRLNFNKYDHHEFPGVVPRTFMSAIAVSIPFVPVVSYFNNITKLWILYGGSFQTSVTTVMFRFIK</sequence>
<feature type="transmembrane region" description="Helical" evidence="1">
    <location>
        <begin position="156"/>
        <end position="174"/>
    </location>
</feature>
<gene>
    <name evidence="2" type="ORF">OFLC_LOCUS5098</name>
</gene>
<dbReference type="UniPathway" id="UPA00378"/>
<dbReference type="Proteomes" id="UP000267606">
    <property type="component" value="Unassembled WGS sequence"/>
</dbReference>
<dbReference type="AlphaFoldDB" id="A0A183HC86"/>